<evidence type="ECO:0000313" key="1">
    <source>
        <dbReference type="EMBL" id="HAN27773.1"/>
    </source>
</evidence>
<name>A0A3C1KMS5_9GAMM</name>
<proteinExistence type="predicted"/>
<dbReference type="AlphaFoldDB" id="A0A3C1KMS5"/>
<comment type="caution">
    <text evidence="1">The sequence shown here is derived from an EMBL/GenBank/DDBJ whole genome shotgun (WGS) entry which is preliminary data.</text>
</comment>
<accession>A0A3C1KMS5</accession>
<dbReference type="Proteomes" id="UP000259273">
    <property type="component" value="Unassembled WGS sequence"/>
</dbReference>
<gene>
    <name evidence="1" type="ORF">DCP75_08660</name>
</gene>
<dbReference type="InterPro" id="IPR011032">
    <property type="entry name" value="GroES-like_sf"/>
</dbReference>
<organism evidence="1 2">
    <name type="scientific">Haliea salexigens</name>
    <dbReference type="NCBI Taxonomy" id="287487"/>
    <lineage>
        <taxon>Bacteria</taxon>
        <taxon>Pseudomonadati</taxon>
        <taxon>Pseudomonadota</taxon>
        <taxon>Gammaproteobacteria</taxon>
        <taxon>Cellvibrionales</taxon>
        <taxon>Halieaceae</taxon>
        <taxon>Haliea</taxon>
    </lineage>
</organism>
<dbReference type="SUPFAM" id="SSF50129">
    <property type="entry name" value="GroES-like"/>
    <property type="match status" value="1"/>
</dbReference>
<sequence>MTVISEFQVNRDNFRETHLAQHESPALTNDQLLVRIDQFALTSNNVSYAASGDMIGYWQYYPAPAPWGNVPAWGSGTVLESAHPDIPVGERLWGFFPMASHTLLTAGRIRHDQLTDVAAHRQALPGLYNNFRRMTAEADFLQAMENQRSLLFPLFSTAFVLCDYLQDNAWFQSRQIIIGSASSKTAYGLAWLLHQRDDAPPVVGLTSSGNSEFVRTLGCYDQVLNYGAEADIEKQASVYVDMSGDAGVISAVHSGLGSQLRASVSVGLTHWDAPANKETLPGPKPEFFFAPAQIAKREQEWGHGVIMERATRASAEIANATAQYTVIEHQ</sequence>
<reference evidence="1 2" key="1">
    <citation type="journal article" date="2018" name="Nat. Biotechnol.">
        <title>A standardized bacterial taxonomy based on genome phylogeny substantially revises the tree of life.</title>
        <authorList>
            <person name="Parks D.H."/>
            <person name="Chuvochina M."/>
            <person name="Waite D.W."/>
            <person name="Rinke C."/>
            <person name="Skarshewski A."/>
            <person name="Chaumeil P.A."/>
            <person name="Hugenholtz P."/>
        </authorList>
    </citation>
    <scope>NUCLEOTIDE SEQUENCE [LARGE SCALE GENOMIC DNA]</scope>
    <source>
        <strain evidence="1">UBA9158</strain>
    </source>
</reference>
<dbReference type="Pfam" id="PF11017">
    <property type="entry name" value="DUF2855"/>
    <property type="match status" value="1"/>
</dbReference>
<feature type="non-terminal residue" evidence="1">
    <location>
        <position position="330"/>
    </location>
</feature>
<protein>
    <submittedName>
        <fullName evidence="1">DUF2855 domain-containing protein</fullName>
    </submittedName>
</protein>
<dbReference type="Gene3D" id="3.90.180.10">
    <property type="entry name" value="Medium-chain alcohol dehydrogenases, catalytic domain"/>
    <property type="match status" value="1"/>
</dbReference>
<evidence type="ECO:0000313" key="2">
    <source>
        <dbReference type="Proteomes" id="UP000259273"/>
    </source>
</evidence>
<dbReference type="EMBL" id="DMND01000118">
    <property type="protein sequence ID" value="HAN27773.1"/>
    <property type="molecule type" value="Genomic_DNA"/>
</dbReference>
<dbReference type="STRING" id="1121937.GCA_000423125_01345"/>
<dbReference type="InterPro" id="IPR021276">
    <property type="entry name" value="DUF2855"/>
</dbReference>